<proteinExistence type="predicted"/>
<sequence length="113" mass="13121">MPEKKDSIDQLAQYPTMAKVHTAHPGVQLTRAAPLVLEETEEIAKFMSECSMWLAETTDDATMRKRPQLAVTIHVAYWLNKFNDRQRIEKWTETVEGLEEYISQWHLTLDSSN</sequence>
<name>A0A1F5G4C8_9BACT</name>
<dbReference type="EMBL" id="MFAZ01000033">
    <property type="protein sequence ID" value="OGD86730.1"/>
    <property type="molecule type" value="Genomic_DNA"/>
</dbReference>
<dbReference type="AlphaFoldDB" id="A0A1F5G4C8"/>
<evidence type="ECO:0000313" key="2">
    <source>
        <dbReference type="Proteomes" id="UP000179102"/>
    </source>
</evidence>
<dbReference type="Proteomes" id="UP000179102">
    <property type="component" value="Unassembled WGS sequence"/>
</dbReference>
<comment type="caution">
    <text evidence="1">The sequence shown here is derived from an EMBL/GenBank/DDBJ whole genome shotgun (WGS) entry which is preliminary data.</text>
</comment>
<reference evidence="1 2" key="1">
    <citation type="journal article" date="2016" name="Nat. Commun.">
        <title>Thousands of microbial genomes shed light on interconnected biogeochemical processes in an aquifer system.</title>
        <authorList>
            <person name="Anantharaman K."/>
            <person name="Brown C.T."/>
            <person name="Hug L.A."/>
            <person name="Sharon I."/>
            <person name="Castelle C.J."/>
            <person name="Probst A.J."/>
            <person name="Thomas B.C."/>
            <person name="Singh A."/>
            <person name="Wilkins M.J."/>
            <person name="Karaoz U."/>
            <person name="Brodie E.L."/>
            <person name="Williams K.H."/>
            <person name="Hubbard S.S."/>
            <person name="Banfield J.F."/>
        </authorList>
    </citation>
    <scope>NUCLEOTIDE SEQUENCE [LARGE SCALE GENOMIC DNA]</scope>
</reference>
<gene>
    <name evidence="1" type="ORF">A2870_02720</name>
</gene>
<dbReference type="STRING" id="1797711.A2870_02720"/>
<organism evidence="1 2">
    <name type="scientific">Candidatus Curtissbacteria bacterium RIFCSPHIGHO2_01_FULL_41_11</name>
    <dbReference type="NCBI Taxonomy" id="1797711"/>
    <lineage>
        <taxon>Bacteria</taxon>
        <taxon>Candidatus Curtissiibacteriota</taxon>
    </lineage>
</organism>
<evidence type="ECO:0000313" key="1">
    <source>
        <dbReference type="EMBL" id="OGD86730.1"/>
    </source>
</evidence>
<accession>A0A1F5G4C8</accession>
<protein>
    <submittedName>
        <fullName evidence="1">Uncharacterized protein</fullName>
    </submittedName>
</protein>